<dbReference type="Proteomes" id="UP000255036">
    <property type="component" value="Unassembled WGS sequence"/>
</dbReference>
<dbReference type="SUPFAM" id="SSF140566">
    <property type="entry name" value="FlgN-like"/>
    <property type="match status" value="1"/>
</dbReference>
<dbReference type="Pfam" id="PF05130">
    <property type="entry name" value="FlgN"/>
    <property type="match status" value="1"/>
</dbReference>
<name>A0A371AQP8_9FIRM</name>
<organism evidence="2 3">
    <name type="scientific">Anaerosacchariphilus polymeriproducens</name>
    <dbReference type="NCBI Taxonomy" id="1812858"/>
    <lineage>
        <taxon>Bacteria</taxon>
        <taxon>Bacillati</taxon>
        <taxon>Bacillota</taxon>
        <taxon>Clostridia</taxon>
        <taxon>Lachnospirales</taxon>
        <taxon>Lachnospiraceae</taxon>
        <taxon>Anaerosacchariphilus</taxon>
    </lineage>
</organism>
<dbReference type="GO" id="GO:0044780">
    <property type="term" value="P:bacterial-type flagellum assembly"/>
    <property type="evidence" value="ECO:0007669"/>
    <property type="project" value="InterPro"/>
</dbReference>
<dbReference type="OrthoDB" id="9798495at2"/>
<reference evidence="2 3" key="1">
    <citation type="submission" date="2018-07" db="EMBL/GenBank/DDBJ databases">
        <title>Anaerosacharophilus polymeroproducens gen. nov. sp. nov., an anaerobic bacterium isolated from salt field.</title>
        <authorList>
            <person name="Kim W."/>
            <person name="Yang S.-H."/>
            <person name="Oh J."/>
            <person name="Lee J.-H."/>
            <person name="Kwon K.K."/>
        </authorList>
    </citation>
    <scope>NUCLEOTIDE SEQUENCE [LARGE SCALE GENOMIC DNA]</scope>
    <source>
        <strain evidence="2 3">MCWD5</strain>
    </source>
</reference>
<comment type="caution">
    <text evidence="2">The sequence shown here is derived from an EMBL/GenBank/DDBJ whole genome shotgun (WGS) entry which is preliminary data.</text>
</comment>
<evidence type="ECO:0000313" key="2">
    <source>
        <dbReference type="EMBL" id="RDU21897.1"/>
    </source>
</evidence>
<dbReference type="RefSeq" id="WP_115483629.1">
    <property type="nucleotide sequence ID" value="NZ_QRCT01000051.1"/>
</dbReference>
<keyword evidence="2" id="KW-0969">Cilium</keyword>
<evidence type="ECO:0000256" key="1">
    <source>
        <dbReference type="ARBA" id="ARBA00022795"/>
    </source>
</evidence>
<sequence>MVKNKYVIILIESLQKKIKVLDAIIEKNKEQKEIIKVDMMDTDQFENNIQEKAKLIDELNLLDEGFESIYNRVKEELTEKKDLYQKEIKTLQGLIGEITGKVMEIQAQEERNKSTIIQQFGKMRTKIKKSKASKNAALNYYKSMNKLTISDPQFLDRKK</sequence>
<evidence type="ECO:0000313" key="3">
    <source>
        <dbReference type="Proteomes" id="UP000255036"/>
    </source>
</evidence>
<keyword evidence="2" id="KW-0282">Flagellum</keyword>
<dbReference type="EMBL" id="QRCT01000051">
    <property type="protein sequence ID" value="RDU21897.1"/>
    <property type="molecule type" value="Genomic_DNA"/>
</dbReference>
<accession>A0A371AQP8</accession>
<keyword evidence="1" id="KW-1005">Bacterial flagellum biogenesis</keyword>
<protein>
    <submittedName>
        <fullName evidence="2">Flagellar protein FliT</fullName>
    </submittedName>
</protein>
<keyword evidence="2" id="KW-0966">Cell projection</keyword>
<proteinExistence type="predicted"/>
<dbReference type="InterPro" id="IPR007809">
    <property type="entry name" value="FlgN-like"/>
</dbReference>
<dbReference type="AlphaFoldDB" id="A0A371AQP8"/>
<dbReference type="InterPro" id="IPR036679">
    <property type="entry name" value="FlgN-like_sf"/>
</dbReference>
<gene>
    <name evidence="2" type="ORF">DWV06_18110</name>
</gene>
<keyword evidence="3" id="KW-1185">Reference proteome</keyword>